<dbReference type="EMBL" id="DVOT01000232">
    <property type="protein sequence ID" value="HIV28821.1"/>
    <property type="molecule type" value="Genomic_DNA"/>
</dbReference>
<dbReference type="AlphaFoldDB" id="A0A9D1P9Y4"/>
<dbReference type="InterPro" id="IPR035093">
    <property type="entry name" value="RelE/ParE_toxin_dom_sf"/>
</dbReference>
<comment type="caution">
    <text evidence="2">The sequence shown here is derived from an EMBL/GenBank/DDBJ whole genome shotgun (WGS) entry which is preliminary data.</text>
</comment>
<organism evidence="2 3">
    <name type="scientific">Candidatus Ornithocaccomicrobium faecavium</name>
    <dbReference type="NCBI Taxonomy" id="2840890"/>
    <lineage>
        <taxon>Bacteria</taxon>
        <taxon>Bacillati</taxon>
        <taxon>Bacillota</taxon>
        <taxon>Clostridia</taxon>
        <taxon>Candidatus Ornithocaccomicrobium</taxon>
    </lineage>
</organism>
<reference evidence="2" key="1">
    <citation type="submission" date="2020-10" db="EMBL/GenBank/DDBJ databases">
        <authorList>
            <person name="Gilroy R."/>
        </authorList>
    </citation>
    <scope>NUCLEOTIDE SEQUENCE</scope>
    <source>
        <strain evidence="2">CHK183-6373</strain>
    </source>
</reference>
<sequence length="109" mass="12761">MSYRVKLTQSAVEQAQEIVQYISETLLVPDVAQAWMSRLKAEIGKLSFMPGRFPLTEEEPWRSKGIRRVVIENFLVYFWIDEPQDIVWVTAIVYGRRDRIAALMDMPLQ</sequence>
<evidence type="ECO:0000313" key="3">
    <source>
        <dbReference type="Proteomes" id="UP000886884"/>
    </source>
</evidence>
<dbReference type="Pfam" id="PF05016">
    <property type="entry name" value="ParE_toxin"/>
    <property type="match status" value="1"/>
</dbReference>
<keyword evidence="1" id="KW-1277">Toxin-antitoxin system</keyword>
<evidence type="ECO:0000256" key="1">
    <source>
        <dbReference type="ARBA" id="ARBA00022649"/>
    </source>
</evidence>
<dbReference type="InterPro" id="IPR007712">
    <property type="entry name" value="RelE/ParE_toxin"/>
</dbReference>
<protein>
    <submittedName>
        <fullName evidence="2">Type II toxin-antitoxin system RelE/ParE family toxin</fullName>
    </submittedName>
</protein>
<evidence type="ECO:0000313" key="2">
    <source>
        <dbReference type="EMBL" id="HIV28821.1"/>
    </source>
</evidence>
<name>A0A9D1P9Y4_9FIRM</name>
<gene>
    <name evidence="2" type="ORF">IAA64_12735</name>
</gene>
<proteinExistence type="predicted"/>
<dbReference type="Proteomes" id="UP000886884">
    <property type="component" value="Unassembled WGS sequence"/>
</dbReference>
<dbReference type="Gene3D" id="3.30.2310.20">
    <property type="entry name" value="RelE-like"/>
    <property type="match status" value="1"/>
</dbReference>
<reference evidence="2" key="2">
    <citation type="journal article" date="2021" name="PeerJ">
        <title>Extensive microbial diversity within the chicken gut microbiome revealed by metagenomics and culture.</title>
        <authorList>
            <person name="Gilroy R."/>
            <person name="Ravi A."/>
            <person name="Getino M."/>
            <person name="Pursley I."/>
            <person name="Horton D.L."/>
            <person name="Alikhan N.F."/>
            <person name="Baker D."/>
            <person name="Gharbi K."/>
            <person name="Hall N."/>
            <person name="Watson M."/>
            <person name="Adriaenssens E.M."/>
            <person name="Foster-Nyarko E."/>
            <person name="Jarju S."/>
            <person name="Secka A."/>
            <person name="Antonio M."/>
            <person name="Oren A."/>
            <person name="Chaudhuri R.R."/>
            <person name="La Ragione R."/>
            <person name="Hildebrand F."/>
            <person name="Pallen M.J."/>
        </authorList>
    </citation>
    <scope>NUCLEOTIDE SEQUENCE</scope>
    <source>
        <strain evidence="2">CHK183-6373</strain>
    </source>
</reference>
<accession>A0A9D1P9Y4</accession>